<protein>
    <submittedName>
        <fullName evidence="1">Uncharacterized protein</fullName>
    </submittedName>
</protein>
<evidence type="ECO:0000313" key="2">
    <source>
        <dbReference type="Proteomes" id="UP000259465"/>
    </source>
</evidence>
<dbReference type="GeneID" id="58562463"/>
<dbReference type="Proteomes" id="UP000259465">
    <property type="component" value="Chromosome"/>
</dbReference>
<dbReference type="RefSeq" id="WP_019103779.1">
    <property type="nucleotide sequence ID" value="NZ_CP031968.1"/>
</dbReference>
<accession>A0AAD0WAN9</accession>
<sequence>MRKGHALKNDRGYGALRRAWGLGLALCWLAEAAAAQWDCSRATAPQRCELHRQGTMACNDLPVNGRHACLEFYTPALSCLRERDAKRCEALRAAHSSCDGLEGKARRVCVNERLPPPDCARSANPARCRARAEAELKCADREIAQRLCVRQALQPD</sequence>
<dbReference type="AlphaFoldDB" id="A0AAD0WAN9"/>
<name>A0AAD0WAN9_9NEIS</name>
<organism evidence="1 2">
    <name type="scientific">Chromobacterium rhizoryzae</name>
    <dbReference type="NCBI Taxonomy" id="1778675"/>
    <lineage>
        <taxon>Bacteria</taxon>
        <taxon>Pseudomonadati</taxon>
        <taxon>Pseudomonadota</taxon>
        <taxon>Betaproteobacteria</taxon>
        <taxon>Neisseriales</taxon>
        <taxon>Chromobacteriaceae</taxon>
        <taxon>Chromobacterium</taxon>
    </lineage>
</organism>
<gene>
    <name evidence="1" type="ORF">D1345_22810</name>
</gene>
<dbReference type="EMBL" id="CP031968">
    <property type="protein sequence ID" value="AXT48821.1"/>
    <property type="molecule type" value="Genomic_DNA"/>
</dbReference>
<dbReference type="KEGG" id="crz:D1345_22810"/>
<keyword evidence="2" id="KW-1185">Reference proteome</keyword>
<reference evidence="1 2" key="1">
    <citation type="submission" date="2018-08" db="EMBL/GenBank/DDBJ databases">
        <title>Complete genome sequence of JP2-74.</title>
        <authorList>
            <person name="Wu L."/>
        </authorList>
    </citation>
    <scope>NUCLEOTIDE SEQUENCE [LARGE SCALE GENOMIC DNA]</scope>
    <source>
        <strain evidence="1 2">JP2-74</strain>
    </source>
</reference>
<proteinExistence type="predicted"/>
<evidence type="ECO:0000313" key="1">
    <source>
        <dbReference type="EMBL" id="AXT48821.1"/>
    </source>
</evidence>